<dbReference type="AlphaFoldDB" id="A0A511MFB6"/>
<dbReference type="RefSeq" id="WP_147132973.1">
    <property type="nucleotide sequence ID" value="NZ_BJXA01000024.1"/>
</dbReference>
<keyword evidence="2" id="KW-0472">Membrane</keyword>
<keyword evidence="2" id="KW-0812">Transmembrane</keyword>
<comment type="caution">
    <text evidence="3">The sequence shown here is derived from an EMBL/GenBank/DDBJ whole genome shotgun (WGS) entry which is preliminary data.</text>
</comment>
<sequence>MSFDISQYNSVLDGLDKFFTKVDNAIKVEVPNAKSDALDLPYVRLLPPLQRLIKTCADKVIEICQWIWDKIKEIYHGVRAPYEMYLRSKDWADIRDVSAGVKQGIDPNNVEALRRWEGSARTAYMQTCTSQVGAAGTFSDIADKARSGMLDAAVGGLAFYVGILVICAEFLLGLARAIAELITGVGAPVSIADIAATSGVSTAAIWGACTALATFLGAQIKAMSDLERSFPEGKWPDSQSSSFNDASVDGDNKSNWKIV</sequence>
<dbReference type="EMBL" id="BJXA01000024">
    <property type="protein sequence ID" value="GEM39370.1"/>
    <property type="molecule type" value="Genomic_DNA"/>
</dbReference>
<feature type="region of interest" description="Disordered" evidence="1">
    <location>
        <begin position="231"/>
        <end position="259"/>
    </location>
</feature>
<evidence type="ECO:0000313" key="3">
    <source>
        <dbReference type="EMBL" id="GEM39370.1"/>
    </source>
</evidence>
<evidence type="ECO:0000256" key="2">
    <source>
        <dbReference type="SAM" id="Phobius"/>
    </source>
</evidence>
<reference evidence="3 4" key="1">
    <citation type="submission" date="2019-07" db="EMBL/GenBank/DDBJ databases">
        <title>Whole genome shotgun sequence of Nocardia ninae NBRC 108245.</title>
        <authorList>
            <person name="Hosoyama A."/>
            <person name="Uohara A."/>
            <person name="Ohji S."/>
            <person name="Ichikawa N."/>
        </authorList>
    </citation>
    <scope>NUCLEOTIDE SEQUENCE [LARGE SCALE GENOMIC DNA]</scope>
    <source>
        <strain evidence="3 4">NBRC 108245</strain>
    </source>
</reference>
<keyword evidence="2" id="KW-1133">Transmembrane helix</keyword>
<evidence type="ECO:0000313" key="4">
    <source>
        <dbReference type="Proteomes" id="UP000321424"/>
    </source>
</evidence>
<evidence type="ECO:0000256" key="1">
    <source>
        <dbReference type="SAM" id="MobiDB-lite"/>
    </source>
</evidence>
<name>A0A511MFB6_9NOCA</name>
<dbReference type="Proteomes" id="UP000321424">
    <property type="component" value="Unassembled WGS sequence"/>
</dbReference>
<accession>A0A511MFB6</accession>
<gene>
    <name evidence="3" type="ORF">NN4_38890</name>
</gene>
<feature type="compositionally biased region" description="Basic and acidic residues" evidence="1">
    <location>
        <begin position="250"/>
        <end position="259"/>
    </location>
</feature>
<protein>
    <submittedName>
        <fullName evidence="3">Uncharacterized protein</fullName>
    </submittedName>
</protein>
<feature type="transmembrane region" description="Helical" evidence="2">
    <location>
        <begin position="152"/>
        <end position="174"/>
    </location>
</feature>
<dbReference type="OrthoDB" id="4524410at2"/>
<keyword evidence="4" id="KW-1185">Reference proteome</keyword>
<proteinExistence type="predicted"/>
<organism evidence="3 4">
    <name type="scientific">Nocardia ninae NBRC 108245</name>
    <dbReference type="NCBI Taxonomy" id="1210091"/>
    <lineage>
        <taxon>Bacteria</taxon>
        <taxon>Bacillati</taxon>
        <taxon>Actinomycetota</taxon>
        <taxon>Actinomycetes</taxon>
        <taxon>Mycobacteriales</taxon>
        <taxon>Nocardiaceae</taxon>
        <taxon>Nocardia</taxon>
    </lineage>
</organism>
<feature type="transmembrane region" description="Helical" evidence="2">
    <location>
        <begin position="194"/>
        <end position="218"/>
    </location>
</feature>